<feature type="compositionally biased region" description="Basic and acidic residues" evidence="19">
    <location>
        <begin position="115"/>
        <end position="124"/>
    </location>
</feature>
<keyword evidence="11" id="KW-0694">RNA-binding</keyword>
<dbReference type="Gene3D" id="3.10.20.370">
    <property type="match status" value="1"/>
</dbReference>
<dbReference type="CDD" id="cd01647">
    <property type="entry name" value="RT_LTR"/>
    <property type="match status" value="1"/>
</dbReference>
<evidence type="ECO:0000313" key="24">
    <source>
        <dbReference type="Proteomes" id="UP000077671"/>
    </source>
</evidence>
<dbReference type="GO" id="GO:0003964">
    <property type="term" value="F:RNA-directed DNA polymerase activity"/>
    <property type="evidence" value="ECO:0007669"/>
    <property type="project" value="UniProtKB-KW"/>
</dbReference>
<keyword evidence="2" id="KW-0645">Protease</keyword>
<keyword evidence="3" id="KW-0808">Transferase</keyword>
<evidence type="ECO:0000256" key="17">
    <source>
        <dbReference type="ARBA" id="ARBA00023268"/>
    </source>
</evidence>
<dbReference type="SUPFAM" id="SSF53098">
    <property type="entry name" value="Ribonuclease H-like"/>
    <property type="match status" value="1"/>
</dbReference>
<feature type="compositionally biased region" description="Polar residues" evidence="19">
    <location>
        <begin position="574"/>
        <end position="583"/>
    </location>
</feature>
<evidence type="ECO:0000256" key="1">
    <source>
        <dbReference type="ARBA" id="ARBA00022664"/>
    </source>
</evidence>
<dbReference type="GO" id="GO:0003677">
    <property type="term" value="F:DNA binding"/>
    <property type="evidence" value="ECO:0007669"/>
    <property type="project" value="UniProtKB-KW"/>
</dbReference>
<dbReference type="Pfam" id="PF17919">
    <property type="entry name" value="RT_RNaseH_2"/>
    <property type="match status" value="1"/>
</dbReference>
<gene>
    <name evidence="23" type="ORF">A4X03_0g3993</name>
</gene>
<evidence type="ECO:0000256" key="2">
    <source>
        <dbReference type="ARBA" id="ARBA00022670"/>
    </source>
</evidence>
<dbReference type="PANTHER" id="PTHR37984">
    <property type="entry name" value="PROTEIN CBG26694"/>
    <property type="match status" value="1"/>
</dbReference>
<evidence type="ECO:0000313" key="23">
    <source>
        <dbReference type="EMBL" id="KAE8259777.1"/>
    </source>
</evidence>
<keyword evidence="7" id="KW-0064">Aspartyl protease</keyword>
<dbReference type="InterPro" id="IPR001878">
    <property type="entry name" value="Znf_CCHC"/>
</dbReference>
<dbReference type="FunFam" id="3.30.70.270:FF:000020">
    <property type="entry name" value="Transposon Tf2-6 polyprotein-like Protein"/>
    <property type="match status" value="1"/>
</dbReference>
<evidence type="ECO:0000256" key="16">
    <source>
        <dbReference type="ARBA" id="ARBA00023172"/>
    </source>
</evidence>
<dbReference type="PROSITE" id="PS50878">
    <property type="entry name" value="RT_POL"/>
    <property type="match status" value="1"/>
</dbReference>
<dbReference type="SMART" id="SM00343">
    <property type="entry name" value="ZnF_C2HC"/>
    <property type="match status" value="1"/>
</dbReference>
<keyword evidence="17" id="KW-0511">Multifunctional enzyme</keyword>
<reference evidence="23" key="1">
    <citation type="submission" date="2016-04" db="EMBL/GenBank/DDBJ databases">
        <authorList>
            <person name="Nguyen H.D."/>
            <person name="Kesanakurti P."/>
            <person name="Cullis J."/>
            <person name="Levesque C.A."/>
            <person name="Hambleton S."/>
        </authorList>
    </citation>
    <scope>NUCLEOTIDE SEQUENCE</scope>
    <source>
        <strain evidence="23">DAOMC 238032</strain>
    </source>
</reference>
<dbReference type="Proteomes" id="UP000077671">
    <property type="component" value="Unassembled WGS sequence"/>
</dbReference>
<dbReference type="InterPro" id="IPR056924">
    <property type="entry name" value="SH3_Tf2-1"/>
</dbReference>
<dbReference type="FunFam" id="3.10.20.370:FF:000001">
    <property type="entry name" value="Retrovirus-related Pol polyprotein from transposon 17.6-like protein"/>
    <property type="match status" value="1"/>
</dbReference>
<dbReference type="GO" id="GO:0006310">
    <property type="term" value="P:DNA recombination"/>
    <property type="evidence" value="ECO:0007669"/>
    <property type="project" value="UniProtKB-KW"/>
</dbReference>
<dbReference type="GO" id="GO:0003723">
    <property type="term" value="F:RNA binding"/>
    <property type="evidence" value="ECO:0007669"/>
    <property type="project" value="UniProtKB-KW"/>
</dbReference>
<dbReference type="InterPro" id="IPR050951">
    <property type="entry name" value="Retrovirus_Pol_polyprotein"/>
</dbReference>
<dbReference type="EMBL" id="LWDD02000503">
    <property type="protein sequence ID" value="KAE8259777.1"/>
    <property type="molecule type" value="Genomic_DNA"/>
</dbReference>
<dbReference type="PROSITE" id="PS50158">
    <property type="entry name" value="ZF_CCHC"/>
    <property type="match status" value="1"/>
</dbReference>
<dbReference type="Pfam" id="PF17921">
    <property type="entry name" value="Integrase_H2C2"/>
    <property type="match status" value="1"/>
</dbReference>
<evidence type="ECO:0000256" key="11">
    <source>
        <dbReference type="ARBA" id="ARBA00022884"/>
    </source>
</evidence>
<feature type="domain" description="Integrase catalytic" evidence="22">
    <location>
        <begin position="1511"/>
        <end position="1675"/>
    </location>
</feature>
<dbReference type="PROSITE" id="PS50994">
    <property type="entry name" value="INTEGRASE"/>
    <property type="match status" value="1"/>
</dbReference>
<feature type="region of interest" description="Disordered" evidence="19">
    <location>
        <begin position="1"/>
        <end position="52"/>
    </location>
</feature>
<keyword evidence="10" id="KW-0460">Magnesium</keyword>
<dbReference type="Gene3D" id="2.40.70.10">
    <property type="entry name" value="Acid Proteases"/>
    <property type="match status" value="1"/>
</dbReference>
<feature type="compositionally biased region" description="Polar residues" evidence="19">
    <location>
        <begin position="1"/>
        <end position="42"/>
    </location>
</feature>
<evidence type="ECO:0000259" key="20">
    <source>
        <dbReference type="PROSITE" id="PS50158"/>
    </source>
</evidence>
<keyword evidence="6" id="KW-0479">Metal-binding</keyword>
<dbReference type="SUPFAM" id="SSF56672">
    <property type="entry name" value="DNA/RNA polymerases"/>
    <property type="match status" value="1"/>
</dbReference>
<dbReference type="Gene3D" id="3.30.420.10">
    <property type="entry name" value="Ribonuclease H-like superfamily/Ribonuclease H"/>
    <property type="match status" value="1"/>
</dbReference>
<feature type="compositionally biased region" description="Basic residues" evidence="19">
    <location>
        <begin position="835"/>
        <end position="847"/>
    </location>
</feature>
<feature type="region of interest" description="Disordered" evidence="19">
    <location>
        <begin position="244"/>
        <end position="364"/>
    </location>
</feature>
<dbReference type="InterPro" id="IPR012337">
    <property type="entry name" value="RNaseH-like_sf"/>
</dbReference>
<evidence type="ECO:0000256" key="10">
    <source>
        <dbReference type="ARBA" id="ARBA00022842"/>
    </source>
</evidence>
<feature type="compositionally biased region" description="Gly residues" evidence="19">
    <location>
        <begin position="265"/>
        <end position="338"/>
    </location>
</feature>
<evidence type="ECO:0000259" key="21">
    <source>
        <dbReference type="PROSITE" id="PS50878"/>
    </source>
</evidence>
<name>A0A8T8TFN2_9BASI</name>
<keyword evidence="16" id="KW-0233">DNA recombination</keyword>
<dbReference type="GO" id="GO:0006397">
    <property type="term" value="P:mRNA processing"/>
    <property type="evidence" value="ECO:0007669"/>
    <property type="project" value="UniProtKB-KW"/>
</dbReference>
<evidence type="ECO:0000256" key="8">
    <source>
        <dbReference type="ARBA" id="ARBA00022759"/>
    </source>
</evidence>
<dbReference type="GO" id="GO:0006508">
    <property type="term" value="P:proteolysis"/>
    <property type="evidence" value="ECO:0007669"/>
    <property type="project" value="UniProtKB-KW"/>
</dbReference>
<evidence type="ECO:0000256" key="5">
    <source>
        <dbReference type="ARBA" id="ARBA00022722"/>
    </source>
</evidence>
<feature type="region of interest" description="Disordered" evidence="19">
    <location>
        <begin position="642"/>
        <end position="667"/>
    </location>
</feature>
<dbReference type="GO" id="GO:0015074">
    <property type="term" value="P:DNA integration"/>
    <property type="evidence" value="ECO:0007669"/>
    <property type="project" value="UniProtKB-KW"/>
</dbReference>
<feature type="domain" description="CCHC-type" evidence="20">
    <location>
        <begin position="601"/>
        <end position="616"/>
    </location>
</feature>
<sequence>MATQTYQGTTALTRQQETGTTDTPRQAQYSQQAAGPSSSTPHPQFPGVSTEDIQLQRLTELEIQYGISPPRSPNEMPIEARLERIDGLKRDRKAEDRLRRDRRRSIRQLEHSVRIGSAARREDTGSGGSAGTTTTTHDRVERLETDLSRLDARLEEDFSKIDSRITDVFGKLVEEFKGTRQESTIVPPVVTRPEAPWPQTAPARPSVGFADATTPHPERTIQTIPAHGPIEALSMFTDTRPQVQTRTYGGEPTGPERPTSFFRPGPGGIRDGIQQGGFNSGGTGWNGFGNGPGAGGPGGNGHGGGGPGGGLGPGGGGGSGPGGGPGPGGGSGPGGGGPSDFRNGRDSQQRSRPNVPKQAEVGDFNPADRRPLAYWIHLEHFRSQGLYEDAAILGIVGSCMKGAAKDWWDTIWPRPTTWDEWRTYFFRRWTKDPTAATLQMLQRRFKPRSEALSSYLYDKYWLVGMEGVSRLVYNQPENIRIVFPDEISRVLNQRSSIELIGMVHNGLPSNWQLQLLDVMERATTWEDYVQRMIKRETYLRDHFGVYAGEGDDDIRTIEPRRDWTKKNVRHASKRSSAIATGQPRSDEEKEQRKKDRETGGCFLCHEVGHAARDCPKGKGKGKYVRRVESRVPNIAKVVAEALRSGSDSDGTTSTVEEEDDFFTDDTGHDSENNVRKCSAVRTVRRGTSDARDAWRPGTLHQKAASFKLPVKVEGEDQYELLLDSGSEISLISSRALTSLAPDIEKFPAQDIELQGFDSGKSQRTLSVVVLPVSFVCDHGEERVEWCEFHEVERCSDGWLLGVDNILEKGIACDPVSWTVTFGRTPIMRASMIPPKKPRGASKNSKKTTVKDEETFSSNQTSTQAPIDLSGLALQDETIFRELDIEYPTGSEKVSVAVSASLSKDQQDQLLQVLSRQKVWPTKERPLGLYEKESFDIELKEGQETWTHSEPPRRTSPAQREAIETTLKEHDELGLSEPGISPHSSGIVLVPQRDKIRFCVDYRPLNEVTKDVSYYTPRTDEVYDLIQKAIFLTTVDCNKGYHQFACTNRARVLLAFITVFGIRLWNRMPFGPKTAPAFFQRIMDTILSIYRFVCAIAYLDDVLIFSATYEDHLRDVDNVLSALGNAGLTVAPKKCAFGFTSLKLLGYRAHALGIMVDEERTRAVRDFPVPQTAKQTLRFYAMASWYRKFIQDFAKRARPLHEAIHEEPFRWGTDQQRAFNDIKVALSSTPILRRPNFDKPFILDVDASSIGFGAALIQTDDNNHEHPVIYISRQTKDTETRYSATDLELQAIVWAISKLSHFIDGSVLTIRSDHQALTWLWNLKTTAPSQRLQRLALSLAPLRDKIRIEYRKGSHNNVADALSRAPVPEPDDTSQVIHLTIHNTNSDNITDTTTSSSSIAFTDDEIKSWDDAYNNDKTYKRIWRRLKLSTTPTSRNDNGNQEEGTGPIGQLLIEFHSSARAGHPSARRTAEKVKKMFTFPDLHSRIDEMVRACFECQTNKGKHHLPYGQLLPIYSPAKIFTDMGIDFVTGLTPSEPDHFDAITVMADKFSKYAIFWPSKTTDTAKDTARRFIHHAYPWTGLPTKLISDRDVRFTSEFWRTLVEELGIQHSMSTAYHPQTDGQVERLNQQLAVLLRNTVALDQHDWPDQLPIAMTAYNNTVHESSGIASQEVVFGRPSRLFPLEEAHREAQGQVGRDLSQLIALHQDVQERLLRAQTQQKVEYDRRHQPWDPKKGDWVLVRSDHYKARLDPTQRSKVKLEAKQMGPFEIAEVIEQGAFKLKTPAWFKAHNTLPIQALEPFHGDPAKVTPRPIVGVTEEGARPERRVLGFLGRRPTQFNDGRRFDY</sequence>
<keyword evidence="1" id="KW-0507">mRNA processing</keyword>
<organism evidence="23 24">
    <name type="scientific">Tilletia caries</name>
    <name type="common">wheat bunt fungus</name>
    <dbReference type="NCBI Taxonomy" id="13290"/>
    <lineage>
        <taxon>Eukaryota</taxon>
        <taxon>Fungi</taxon>
        <taxon>Dikarya</taxon>
        <taxon>Basidiomycota</taxon>
        <taxon>Ustilaginomycotina</taxon>
        <taxon>Exobasidiomycetes</taxon>
        <taxon>Tilletiales</taxon>
        <taxon>Tilletiaceae</taxon>
        <taxon>Tilletia</taxon>
    </lineage>
</organism>
<accession>A0A8T8TFN2</accession>
<dbReference type="InterPro" id="IPR043502">
    <property type="entry name" value="DNA/RNA_pol_sf"/>
</dbReference>
<dbReference type="GO" id="GO:0004190">
    <property type="term" value="F:aspartic-type endopeptidase activity"/>
    <property type="evidence" value="ECO:0007669"/>
    <property type="project" value="UniProtKB-KW"/>
</dbReference>
<feature type="region of interest" description="Disordered" evidence="19">
    <location>
        <begin position="115"/>
        <end position="139"/>
    </location>
</feature>
<evidence type="ECO:0000256" key="13">
    <source>
        <dbReference type="ARBA" id="ARBA00022918"/>
    </source>
</evidence>
<dbReference type="CDD" id="cd09274">
    <property type="entry name" value="RNase_HI_RT_Ty3"/>
    <property type="match status" value="1"/>
</dbReference>
<evidence type="ECO:0000256" key="3">
    <source>
        <dbReference type="ARBA" id="ARBA00022679"/>
    </source>
</evidence>
<evidence type="ECO:0000256" key="18">
    <source>
        <dbReference type="PROSITE-ProRule" id="PRU00047"/>
    </source>
</evidence>
<dbReference type="Gene3D" id="4.10.60.10">
    <property type="entry name" value="Zinc finger, CCHC-type"/>
    <property type="match status" value="1"/>
</dbReference>
<keyword evidence="18" id="KW-0862">Zinc</keyword>
<dbReference type="InterPro" id="IPR001584">
    <property type="entry name" value="Integrase_cat-core"/>
</dbReference>
<feature type="domain" description="Reverse transcriptase" evidence="21">
    <location>
        <begin position="970"/>
        <end position="1155"/>
    </location>
</feature>
<dbReference type="Pfam" id="PF24626">
    <property type="entry name" value="SH3_Tf2-1"/>
    <property type="match status" value="1"/>
</dbReference>
<feature type="compositionally biased region" description="Basic and acidic residues" evidence="19">
    <location>
        <begin position="584"/>
        <end position="597"/>
    </location>
</feature>
<dbReference type="PANTHER" id="PTHR37984:SF5">
    <property type="entry name" value="PROTEIN NYNRIN-LIKE"/>
    <property type="match status" value="1"/>
</dbReference>
<evidence type="ECO:0000256" key="9">
    <source>
        <dbReference type="ARBA" id="ARBA00022801"/>
    </source>
</evidence>
<dbReference type="InterPro" id="IPR036875">
    <property type="entry name" value="Znf_CCHC_sf"/>
</dbReference>
<dbReference type="InterPro" id="IPR041588">
    <property type="entry name" value="Integrase_H2C2"/>
</dbReference>
<keyword evidence="5" id="KW-0540">Nuclease</keyword>
<feature type="region of interest" description="Disordered" evidence="19">
    <location>
        <begin position="565"/>
        <end position="597"/>
    </location>
</feature>
<keyword evidence="18" id="KW-0863">Zinc-finger</keyword>
<evidence type="ECO:0008006" key="25">
    <source>
        <dbReference type="Google" id="ProtNLM"/>
    </source>
</evidence>
<keyword evidence="13" id="KW-0695">RNA-directed DNA polymerase</keyword>
<dbReference type="SUPFAM" id="SSF57756">
    <property type="entry name" value="Retrovirus zinc finger-like domains"/>
    <property type="match status" value="1"/>
</dbReference>
<dbReference type="InterPro" id="IPR001969">
    <property type="entry name" value="Aspartic_peptidase_AS"/>
</dbReference>
<dbReference type="PROSITE" id="PS00141">
    <property type="entry name" value="ASP_PROTEASE"/>
    <property type="match status" value="1"/>
</dbReference>
<dbReference type="InterPro" id="IPR021109">
    <property type="entry name" value="Peptidase_aspartic_dom_sf"/>
</dbReference>
<feature type="non-terminal residue" evidence="23">
    <location>
        <position position="1843"/>
    </location>
</feature>
<dbReference type="GO" id="GO:0003887">
    <property type="term" value="F:DNA-directed DNA polymerase activity"/>
    <property type="evidence" value="ECO:0007669"/>
    <property type="project" value="UniProtKB-KW"/>
</dbReference>
<protein>
    <recommendedName>
        <fullName evidence="25">Reverse transcriptase</fullName>
    </recommendedName>
</protein>
<keyword evidence="12" id="KW-0229">DNA integration</keyword>
<dbReference type="Gene3D" id="1.10.340.70">
    <property type="match status" value="1"/>
</dbReference>
<evidence type="ECO:0000256" key="6">
    <source>
        <dbReference type="ARBA" id="ARBA00022723"/>
    </source>
</evidence>
<evidence type="ECO:0000256" key="19">
    <source>
        <dbReference type="SAM" id="MobiDB-lite"/>
    </source>
</evidence>
<dbReference type="Pfam" id="PF00078">
    <property type="entry name" value="RVT_1"/>
    <property type="match status" value="1"/>
</dbReference>
<dbReference type="InterPro" id="IPR041577">
    <property type="entry name" value="RT_RNaseH_2"/>
</dbReference>
<comment type="caution">
    <text evidence="23">The sequence shown here is derived from an EMBL/GenBank/DDBJ whole genome shotgun (WGS) entry which is preliminary data.</text>
</comment>
<evidence type="ECO:0000256" key="12">
    <source>
        <dbReference type="ARBA" id="ARBA00022908"/>
    </source>
</evidence>
<dbReference type="Gene3D" id="3.10.10.10">
    <property type="entry name" value="HIV Type 1 Reverse Transcriptase, subunit A, domain 1"/>
    <property type="match status" value="1"/>
</dbReference>
<evidence type="ECO:0000259" key="22">
    <source>
        <dbReference type="PROSITE" id="PS50994"/>
    </source>
</evidence>
<dbReference type="GO" id="GO:0008270">
    <property type="term" value="F:zinc ion binding"/>
    <property type="evidence" value="ECO:0007669"/>
    <property type="project" value="UniProtKB-KW"/>
</dbReference>
<dbReference type="GO" id="GO:0005634">
    <property type="term" value="C:nucleus"/>
    <property type="evidence" value="ECO:0007669"/>
    <property type="project" value="UniProtKB-ARBA"/>
</dbReference>
<dbReference type="Gene3D" id="3.30.70.270">
    <property type="match status" value="2"/>
</dbReference>
<feature type="region of interest" description="Disordered" evidence="19">
    <location>
        <begin position="831"/>
        <end position="862"/>
    </location>
</feature>
<evidence type="ECO:0000256" key="7">
    <source>
        <dbReference type="ARBA" id="ARBA00022750"/>
    </source>
</evidence>
<reference evidence="23" key="2">
    <citation type="journal article" date="2019" name="IMA Fungus">
        <title>Genome sequencing and comparison of five Tilletia species to identify candidate genes for the detection of regulated species infecting wheat.</title>
        <authorList>
            <person name="Nguyen H.D.T."/>
            <person name="Sultana T."/>
            <person name="Kesanakurti P."/>
            <person name="Hambleton S."/>
        </authorList>
    </citation>
    <scope>NUCLEOTIDE SEQUENCE</scope>
    <source>
        <strain evidence="23">DAOMC 238032</strain>
    </source>
</reference>
<keyword evidence="9" id="KW-0378">Hydrolase</keyword>
<keyword evidence="8" id="KW-0255">Endonuclease</keyword>
<feature type="compositionally biased region" description="Low complexity" evidence="19">
    <location>
        <begin position="644"/>
        <end position="654"/>
    </location>
</feature>
<keyword evidence="15" id="KW-0238">DNA-binding</keyword>
<keyword evidence="4" id="KW-0548">Nucleotidyltransferase</keyword>
<dbReference type="InterPro" id="IPR043128">
    <property type="entry name" value="Rev_trsase/Diguanyl_cyclase"/>
</dbReference>
<proteinExistence type="predicted"/>
<evidence type="ECO:0000256" key="14">
    <source>
        <dbReference type="ARBA" id="ARBA00022932"/>
    </source>
</evidence>
<dbReference type="InterPro" id="IPR036397">
    <property type="entry name" value="RNaseH_sf"/>
</dbReference>
<dbReference type="InterPro" id="IPR000477">
    <property type="entry name" value="RT_dom"/>
</dbReference>
<dbReference type="GO" id="GO:0004519">
    <property type="term" value="F:endonuclease activity"/>
    <property type="evidence" value="ECO:0007669"/>
    <property type="project" value="UniProtKB-KW"/>
</dbReference>
<evidence type="ECO:0000256" key="4">
    <source>
        <dbReference type="ARBA" id="ARBA00022695"/>
    </source>
</evidence>
<keyword evidence="14" id="KW-0239">DNA-directed DNA polymerase</keyword>
<evidence type="ECO:0000256" key="15">
    <source>
        <dbReference type="ARBA" id="ARBA00023125"/>
    </source>
</evidence>